<comment type="caution">
    <text evidence="1">The sequence shown here is derived from an EMBL/GenBank/DDBJ whole genome shotgun (WGS) entry which is preliminary data.</text>
</comment>
<dbReference type="Gene3D" id="3.90.1720.10">
    <property type="entry name" value="endopeptidase domain like (from Nostoc punctiforme)"/>
    <property type="match status" value="1"/>
</dbReference>
<reference evidence="1 2" key="1">
    <citation type="submission" date="2020-08" db="EMBL/GenBank/DDBJ databases">
        <title>Genome public.</title>
        <authorList>
            <person name="Liu C."/>
            <person name="Sun Q."/>
        </authorList>
    </citation>
    <scope>NUCLEOTIDE SEQUENCE [LARGE SCALE GENOMIC DNA]</scope>
    <source>
        <strain evidence="1 2">NSJ-35</strain>
    </source>
</reference>
<protein>
    <submittedName>
        <fullName evidence="1">C40 family peptidase</fullName>
    </submittedName>
</protein>
<dbReference type="EMBL" id="JACOON010000004">
    <property type="protein sequence ID" value="MBC5648343.1"/>
    <property type="molecule type" value="Genomic_DNA"/>
</dbReference>
<evidence type="ECO:0000313" key="2">
    <source>
        <dbReference type="Proteomes" id="UP000606889"/>
    </source>
</evidence>
<dbReference type="RefSeq" id="WP_186857852.1">
    <property type="nucleotide sequence ID" value="NZ_JACOON010000004.1"/>
</dbReference>
<sequence>MAVGSGTDSRNGRARSIAVEKMFSSNNRNFPQYQQWRKTGGRQRRSGKKHKHTAGQWVYSYEITWETAQPGGIAFYKNPQDAGINHVGILAGADEERDALVAHCSSSKNGVVTSSLEGSGFRYVRRLAYLDERETVQTVQETDEIRFSTAPNGVPLMLMEEQAYEGAILNGWPVN</sequence>
<keyword evidence="2" id="KW-1185">Reference proteome</keyword>
<proteinExistence type="predicted"/>
<evidence type="ECO:0000313" key="1">
    <source>
        <dbReference type="EMBL" id="MBC5648343.1"/>
    </source>
</evidence>
<organism evidence="1 2">
    <name type="scientific">Christensenella tenuis</name>
    <dbReference type="NCBI Taxonomy" id="2763033"/>
    <lineage>
        <taxon>Bacteria</taxon>
        <taxon>Bacillati</taxon>
        <taxon>Bacillota</taxon>
        <taxon>Clostridia</taxon>
        <taxon>Christensenellales</taxon>
        <taxon>Christensenellaceae</taxon>
        <taxon>Christensenella</taxon>
    </lineage>
</organism>
<accession>A0ABR7EGP2</accession>
<dbReference type="SUPFAM" id="SSF54001">
    <property type="entry name" value="Cysteine proteinases"/>
    <property type="match status" value="1"/>
</dbReference>
<dbReference type="InterPro" id="IPR038765">
    <property type="entry name" value="Papain-like_cys_pep_sf"/>
</dbReference>
<dbReference type="Proteomes" id="UP000606889">
    <property type="component" value="Unassembled WGS sequence"/>
</dbReference>
<gene>
    <name evidence="1" type="ORF">H8S18_08340</name>
</gene>
<name>A0ABR7EGP2_9FIRM</name>